<dbReference type="RefSeq" id="WP_133573380.1">
    <property type="nucleotide sequence ID" value="NZ_SNYR01000003.1"/>
</dbReference>
<dbReference type="OrthoDB" id="9812273at2"/>
<feature type="binding site" evidence="12">
    <location>
        <begin position="254"/>
        <end position="255"/>
    </location>
    <ligand>
        <name>substrate</name>
    </ligand>
</feature>
<feature type="binding site" evidence="10">
    <location>
        <position position="139"/>
    </location>
    <ligand>
        <name>NADPH</name>
        <dbReference type="ChEBI" id="CHEBI:57783"/>
    </ligand>
</feature>
<evidence type="ECO:0000256" key="12">
    <source>
        <dbReference type="PIRSR" id="PIRSR000114-2"/>
    </source>
</evidence>
<dbReference type="GO" id="GO:0005975">
    <property type="term" value="P:carbohydrate metabolic process"/>
    <property type="evidence" value="ECO:0007669"/>
    <property type="project" value="InterPro"/>
</dbReference>
<evidence type="ECO:0000256" key="9">
    <source>
        <dbReference type="ARBA" id="ARBA00023264"/>
    </source>
</evidence>
<proteinExistence type="inferred from homology"/>
<evidence type="ECO:0000313" key="19">
    <source>
        <dbReference type="Proteomes" id="UP000295391"/>
    </source>
</evidence>
<dbReference type="GO" id="GO:0008654">
    <property type="term" value="P:phospholipid biosynthetic process"/>
    <property type="evidence" value="ECO:0007669"/>
    <property type="project" value="UniProtKB-KW"/>
</dbReference>
<dbReference type="HAMAP" id="MF_00394">
    <property type="entry name" value="NAD_Glyc3P_dehydrog"/>
    <property type="match status" value="1"/>
</dbReference>
<evidence type="ECO:0000259" key="17">
    <source>
        <dbReference type="Pfam" id="PF07479"/>
    </source>
</evidence>
<dbReference type="InterPro" id="IPR011128">
    <property type="entry name" value="G3P_DH_NAD-dep_N"/>
</dbReference>
<dbReference type="SUPFAM" id="SSF48179">
    <property type="entry name" value="6-phosphogluconate dehydrogenase C-terminal domain-like"/>
    <property type="match status" value="1"/>
</dbReference>
<feature type="binding site" evidence="10">
    <location>
        <position position="253"/>
    </location>
    <ligand>
        <name>sn-glycerol 3-phosphate</name>
        <dbReference type="ChEBI" id="CHEBI:57597"/>
    </ligand>
</feature>
<organism evidence="18 19">
    <name type="scientific">Maritalea mobilis</name>
    <dbReference type="NCBI Taxonomy" id="483324"/>
    <lineage>
        <taxon>Bacteria</taxon>
        <taxon>Pseudomonadati</taxon>
        <taxon>Pseudomonadota</taxon>
        <taxon>Alphaproteobacteria</taxon>
        <taxon>Hyphomicrobiales</taxon>
        <taxon>Devosiaceae</taxon>
        <taxon>Maritalea</taxon>
    </lineage>
</organism>
<keyword evidence="4 10" id="KW-0521">NADP</keyword>
<keyword evidence="3 10" id="KW-0547">Nucleotide-binding</keyword>
<feature type="binding site" evidence="10">
    <location>
        <position position="135"/>
    </location>
    <ligand>
        <name>sn-glycerol 3-phosphate</name>
        <dbReference type="ChEBI" id="CHEBI:57597"/>
    </ligand>
</feature>
<keyword evidence="10" id="KW-0963">Cytoplasm</keyword>
<comment type="catalytic activity">
    <reaction evidence="10">
        <text>sn-glycerol 3-phosphate + NAD(+) = dihydroxyacetone phosphate + NADH + H(+)</text>
        <dbReference type="Rhea" id="RHEA:11092"/>
        <dbReference type="ChEBI" id="CHEBI:15378"/>
        <dbReference type="ChEBI" id="CHEBI:57540"/>
        <dbReference type="ChEBI" id="CHEBI:57597"/>
        <dbReference type="ChEBI" id="CHEBI:57642"/>
        <dbReference type="ChEBI" id="CHEBI:57945"/>
        <dbReference type="EC" id="1.1.1.94"/>
    </reaction>
</comment>
<feature type="domain" description="Glycerol-3-phosphate dehydrogenase NAD-dependent C-terminal" evidence="17">
    <location>
        <begin position="179"/>
        <end position="318"/>
    </location>
</feature>
<evidence type="ECO:0000256" key="5">
    <source>
        <dbReference type="ARBA" id="ARBA00023002"/>
    </source>
</evidence>
<feature type="binding site" evidence="10">
    <location>
        <position position="107"/>
    </location>
    <ligand>
        <name>sn-glycerol 3-phosphate</name>
        <dbReference type="ChEBI" id="CHEBI:57597"/>
    </ligand>
</feature>
<keyword evidence="5 10" id="KW-0560">Oxidoreductase</keyword>
<evidence type="ECO:0000256" key="14">
    <source>
        <dbReference type="RuleBase" id="RU000437"/>
    </source>
</evidence>
<dbReference type="PANTHER" id="PTHR11728">
    <property type="entry name" value="GLYCEROL-3-PHOSPHATE DEHYDROGENASE"/>
    <property type="match status" value="1"/>
</dbReference>
<dbReference type="InterPro" id="IPR036291">
    <property type="entry name" value="NAD(P)-bd_dom_sf"/>
</dbReference>
<keyword evidence="6 10" id="KW-0520">NAD</keyword>
<keyword evidence="8 10" id="KW-0594">Phospholipid biosynthesis</keyword>
<protein>
    <recommendedName>
        <fullName evidence="10">Glycerol-3-phosphate dehydrogenase [NAD(P)+]</fullName>
        <ecNumber evidence="10">1.1.1.94</ecNumber>
    </recommendedName>
    <alternativeName>
        <fullName evidence="10">NAD(P)(+)-dependent glycerol-3-phosphate dehydrogenase</fullName>
    </alternativeName>
    <alternativeName>
        <fullName evidence="10">NAD(P)H-dependent dihydroxyacetone-phosphate reductase</fullName>
    </alternativeName>
</protein>
<dbReference type="NCBIfam" id="NF000940">
    <property type="entry name" value="PRK00094.1-2"/>
    <property type="match status" value="1"/>
</dbReference>
<feature type="binding site" evidence="10">
    <location>
        <position position="107"/>
    </location>
    <ligand>
        <name>NADPH</name>
        <dbReference type="ChEBI" id="CHEBI:57783"/>
    </ligand>
</feature>
<dbReference type="SUPFAM" id="SSF51735">
    <property type="entry name" value="NAD(P)-binding Rossmann-fold domains"/>
    <property type="match status" value="1"/>
</dbReference>
<accession>A0A4V3DAF0</accession>
<feature type="binding site" evidence="13">
    <location>
        <position position="277"/>
    </location>
    <ligand>
        <name>NAD(+)</name>
        <dbReference type="ChEBI" id="CHEBI:57540"/>
    </ligand>
</feature>
<evidence type="ECO:0000256" key="11">
    <source>
        <dbReference type="PIRSR" id="PIRSR000114-1"/>
    </source>
</evidence>
<dbReference type="PANTHER" id="PTHR11728:SF1">
    <property type="entry name" value="GLYCEROL-3-PHOSPHATE DEHYDROGENASE [NAD(+)] 2, CHLOROPLASTIC"/>
    <property type="match status" value="1"/>
</dbReference>
<feature type="binding site" evidence="10">
    <location>
        <position position="255"/>
    </location>
    <ligand>
        <name>sn-glycerol 3-phosphate</name>
        <dbReference type="ChEBI" id="CHEBI:57597"/>
    </ligand>
</feature>
<dbReference type="Gene3D" id="1.10.1040.10">
    <property type="entry name" value="N-(1-d-carboxylethyl)-l-norvaline Dehydrogenase, domain 2"/>
    <property type="match status" value="1"/>
</dbReference>
<dbReference type="AlphaFoldDB" id="A0A4V3DAF0"/>
<evidence type="ECO:0000256" key="8">
    <source>
        <dbReference type="ARBA" id="ARBA00023209"/>
    </source>
</evidence>
<dbReference type="GO" id="GO:0005829">
    <property type="term" value="C:cytosol"/>
    <property type="evidence" value="ECO:0007669"/>
    <property type="project" value="TreeGrafter"/>
</dbReference>
<keyword evidence="9 10" id="KW-1208">Phospholipid metabolism</keyword>
<feature type="active site" description="Proton acceptor" evidence="10 11">
    <location>
        <position position="190"/>
    </location>
</feature>
<evidence type="ECO:0000256" key="1">
    <source>
        <dbReference type="ARBA" id="ARBA00011009"/>
    </source>
</evidence>
<dbReference type="InterPro" id="IPR006168">
    <property type="entry name" value="G3P_DH_NAD-dep"/>
</dbReference>
<dbReference type="GO" id="GO:0006650">
    <property type="term" value="P:glycerophospholipid metabolic process"/>
    <property type="evidence" value="ECO:0007669"/>
    <property type="project" value="UniProtKB-UniRule"/>
</dbReference>
<evidence type="ECO:0000256" key="4">
    <source>
        <dbReference type="ARBA" id="ARBA00022857"/>
    </source>
</evidence>
<feature type="binding site" evidence="10">
    <location>
        <position position="254"/>
    </location>
    <ligand>
        <name>NADPH</name>
        <dbReference type="ChEBI" id="CHEBI:57783"/>
    </ligand>
</feature>
<dbReference type="Proteomes" id="UP000295391">
    <property type="component" value="Unassembled WGS sequence"/>
</dbReference>
<comment type="caution">
    <text evidence="10">Lacks conserved residue(s) required for the propagation of feature annotation.</text>
</comment>
<comment type="similarity">
    <text evidence="1 10 14">Belongs to the NAD-dependent glycerol-3-phosphate dehydrogenase family.</text>
</comment>
<keyword evidence="7 10" id="KW-0443">Lipid metabolism</keyword>
<evidence type="ECO:0000256" key="10">
    <source>
        <dbReference type="HAMAP-Rule" id="MF_00394"/>
    </source>
</evidence>
<dbReference type="EC" id="1.1.1.94" evidence="10"/>
<feature type="domain" description="Glycerol-3-phosphate dehydrogenase NAD-dependent N-terminal" evidence="16">
    <location>
        <begin position="6"/>
        <end position="158"/>
    </location>
</feature>
<dbReference type="GO" id="GO:0046168">
    <property type="term" value="P:glycerol-3-phosphate catabolic process"/>
    <property type="evidence" value="ECO:0007669"/>
    <property type="project" value="InterPro"/>
</dbReference>
<comment type="subcellular location">
    <subcellularLocation>
        <location evidence="10">Cytoplasm</location>
    </subcellularLocation>
</comment>
<comment type="catalytic activity">
    <reaction evidence="10 15">
        <text>sn-glycerol 3-phosphate + NADP(+) = dihydroxyacetone phosphate + NADPH + H(+)</text>
        <dbReference type="Rhea" id="RHEA:11096"/>
        <dbReference type="ChEBI" id="CHEBI:15378"/>
        <dbReference type="ChEBI" id="CHEBI:57597"/>
        <dbReference type="ChEBI" id="CHEBI:57642"/>
        <dbReference type="ChEBI" id="CHEBI:57783"/>
        <dbReference type="ChEBI" id="CHEBI:58349"/>
        <dbReference type="EC" id="1.1.1.94"/>
    </reaction>
</comment>
<dbReference type="InterPro" id="IPR013328">
    <property type="entry name" value="6PGD_dom2"/>
</dbReference>
<feature type="binding site" evidence="10">
    <location>
        <position position="14"/>
    </location>
    <ligand>
        <name>NADPH</name>
        <dbReference type="ChEBI" id="CHEBI:57783"/>
    </ligand>
</feature>
<evidence type="ECO:0000256" key="13">
    <source>
        <dbReference type="PIRSR" id="PIRSR000114-3"/>
    </source>
</evidence>
<dbReference type="InterPro" id="IPR008927">
    <property type="entry name" value="6-PGluconate_DH-like_C_sf"/>
</dbReference>
<feature type="binding site" evidence="13">
    <location>
        <begin position="10"/>
        <end position="15"/>
    </location>
    <ligand>
        <name>NAD(+)</name>
        <dbReference type="ChEBI" id="CHEBI:57540"/>
    </ligand>
</feature>
<feature type="binding site" evidence="12">
    <location>
        <position position="107"/>
    </location>
    <ligand>
        <name>substrate</name>
    </ligand>
</feature>
<feature type="binding site" evidence="10">
    <location>
        <position position="280"/>
    </location>
    <ligand>
        <name>NADPH</name>
        <dbReference type="ChEBI" id="CHEBI:57783"/>
    </ligand>
</feature>
<feature type="binding site" evidence="10">
    <location>
        <position position="243"/>
    </location>
    <ligand>
        <name>sn-glycerol 3-phosphate</name>
        <dbReference type="ChEBI" id="CHEBI:57597"/>
    </ligand>
</feature>
<evidence type="ECO:0000256" key="15">
    <source>
        <dbReference type="RuleBase" id="RU000439"/>
    </source>
</evidence>
<dbReference type="GO" id="GO:0051287">
    <property type="term" value="F:NAD binding"/>
    <property type="evidence" value="ECO:0007669"/>
    <property type="project" value="InterPro"/>
</dbReference>
<dbReference type="EMBL" id="SNYR01000003">
    <property type="protein sequence ID" value="TDQ61680.1"/>
    <property type="molecule type" value="Genomic_DNA"/>
</dbReference>
<comment type="pathway">
    <text evidence="10">Membrane lipid metabolism; glycerophospholipid metabolism.</text>
</comment>
<keyword evidence="2 10" id="KW-0444">Lipid biosynthesis</keyword>
<evidence type="ECO:0000256" key="6">
    <source>
        <dbReference type="ARBA" id="ARBA00023027"/>
    </source>
</evidence>
<feature type="binding site" evidence="10">
    <location>
        <position position="278"/>
    </location>
    <ligand>
        <name>NADPH</name>
        <dbReference type="ChEBI" id="CHEBI:57783"/>
    </ligand>
</feature>
<dbReference type="NCBIfam" id="NF000942">
    <property type="entry name" value="PRK00094.1-4"/>
    <property type="match status" value="1"/>
</dbReference>
<feature type="binding site" evidence="10">
    <location>
        <position position="190"/>
    </location>
    <ligand>
        <name>sn-glycerol 3-phosphate</name>
        <dbReference type="ChEBI" id="CHEBI:57597"/>
    </ligand>
</feature>
<dbReference type="UniPathway" id="UPA00940"/>
<feature type="binding site" evidence="13">
    <location>
        <position position="139"/>
    </location>
    <ligand>
        <name>NAD(+)</name>
        <dbReference type="ChEBI" id="CHEBI:57540"/>
    </ligand>
</feature>
<dbReference type="InterPro" id="IPR006109">
    <property type="entry name" value="G3P_DH_NAD-dep_C"/>
</dbReference>
<evidence type="ECO:0000259" key="16">
    <source>
        <dbReference type="Pfam" id="PF01210"/>
    </source>
</evidence>
<dbReference type="GO" id="GO:0141153">
    <property type="term" value="F:glycerol-3-phosphate dehydrogenase (NADP+) activity"/>
    <property type="evidence" value="ECO:0007669"/>
    <property type="project" value="RHEA"/>
</dbReference>
<dbReference type="PRINTS" id="PR00077">
    <property type="entry name" value="GPDHDRGNASE"/>
</dbReference>
<feature type="binding site" evidence="10">
    <location>
        <position position="137"/>
    </location>
    <ligand>
        <name>sn-glycerol 3-phosphate</name>
        <dbReference type="ChEBI" id="CHEBI:57597"/>
    </ligand>
</feature>
<dbReference type="FunFam" id="3.40.50.720:FF:000019">
    <property type="entry name" value="Glycerol-3-phosphate dehydrogenase [NAD(P)+]"/>
    <property type="match status" value="1"/>
</dbReference>
<dbReference type="Gene3D" id="3.40.50.720">
    <property type="entry name" value="NAD(P)-binding Rossmann-like Domain"/>
    <property type="match status" value="1"/>
</dbReference>
<evidence type="ECO:0000256" key="7">
    <source>
        <dbReference type="ARBA" id="ARBA00023098"/>
    </source>
</evidence>
<sequence length="330" mass="34256">MSEQPIYVVGAGAWGSALAHTLGLAGRKVMLCGRDEVAIRTINEERRNPHYLKMVEMDAHVTAQLGYAGIEKAQAILLVVPAQASRAVLTEIGAERLAGKSIVLCAKGLEKDTLKRQSEILAEASPKAHAFVLSGPSFAVDVAQGKPTAVTLAGESIEAARKIVDLLAGPTFRPYSSDDIVGVELAGALKNIYALACGAVDGAELGLSARSSIMARAFAEMGPLVEAMGGAKESLNSLAGLGDLTLSCTARESRNFDFGYRLGAGESVAQIVDSGAKLAEGVHSSPVGLALADKYQVDAPIIKAVNALLAGQAPIEGLVAQLMARPLRSE</sequence>
<feature type="binding site" evidence="13">
    <location>
        <position position="254"/>
    </location>
    <ligand>
        <name>NAD(+)</name>
        <dbReference type="ChEBI" id="CHEBI:57540"/>
    </ligand>
</feature>
<dbReference type="PIRSF" id="PIRSF000114">
    <property type="entry name" value="Glycerol-3-P_dh"/>
    <property type="match status" value="1"/>
</dbReference>
<evidence type="ECO:0000256" key="3">
    <source>
        <dbReference type="ARBA" id="ARBA00022741"/>
    </source>
</evidence>
<feature type="binding site" evidence="10">
    <location>
        <position position="34"/>
    </location>
    <ligand>
        <name>NADPH</name>
        <dbReference type="ChEBI" id="CHEBI:57783"/>
    </ligand>
</feature>
<evidence type="ECO:0000313" key="18">
    <source>
        <dbReference type="EMBL" id="TDQ61680.1"/>
    </source>
</evidence>
<feature type="binding site" evidence="10">
    <location>
        <position position="51"/>
    </location>
    <ligand>
        <name>NADPH</name>
        <dbReference type="ChEBI" id="CHEBI:57783"/>
    </ligand>
</feature>
<keyword evidence="19" id="KW-1185">Reference proteome</keyword>
<gene>
    <name evidence="10" type="primary">gpsA</name>
    <name evidence="18" type="ORF">ATL17_2779</name>
</gene>
<feature type="binding site" evidence="10">
    <location>
        <position position="254"/>
    </location>
    <ligand>
        <name>sn-glycerol 3-phosphate</name>
        <dbReference type="ChEBI" id="CHEBI:57597"/>
    </ligand>
</feature>
<dbReference type="GO" id="GO:0141152">
    <property type="term" value="F:glycerol-3-phosphate dehydrogenase (NAD+) activity"/>
    <property type="evidence" value="ECO:0007669"/>
    <property type="project" value="RHEA"/>
</dbReference>
<evidence type="ECO:0000256" key="2">
    <source>
        <dbReference type="ARBA" id="ARBA00022516"/>
    </source>
</evidence>
<dbReference type="PROSITE" id="PS00957">
    <property type="entry name" value="NAD_G3PDH"/>
    <property type="match status" value="1"/>
</dbReference>
<comment type="function">
    <text evidence="10">Catalyzes the reduction of the glycolytic intermediate dihydroxyacetone phosphate (DHAP) to sn-glycerol 3-phosphate (G3P), the key precursor for phospholipid synthesis.</text>
</comment>
<dbReference type="Pfam" id="PF07479">
    <property type="entry name" value="NAD_Gly3P_dh_C"/>
    <property type="match status" value="1"/>
</dbReference>
<comment type="caution">
    <text evidence="18">The sequence shown here is derived from an EMBL/GenBank/DDBJ whole genome shotgun (WGS) entry which is preliminary data.</text>
</comment>
<dbReference type="Pfam" id="PF01210">
    <property type="entry name" value="NAD_Gly3P_dh_N"/>
    <property type="match status" value="1"/>
</dbReference>
<reference evidence="18 19" key="1">
    <citation type="submission" date="2019-03" db="EMBL/GenBank/DDBJ databases">
        <title>Genomic Encyclopedia of Type Strains, Phase III (KMG-III): the genomes of soil and plant-associated and newly described type strains.</title>
        <authorList>
            <person name="Whitman W."/>
        </authorList>
    </citation>
    <scope>NUCLEOTIDE SEQUENCE [LARGE SCALE GENOMIC DNA]</scope>
    <source>
        <strain evidence="18 19">CGMCC 1.7002</strain>
    </source>
</reference>
<dbReference type="GO" id="GO:0046167">
    <property type="term" value="P:glycerol-3-phosphate biosynthetic process"/>
    <property type="evidence" value="ECO:0007669"/>
    <property type="project" value="UniProtKB-UniRule"/>
</dbReference>
<name>A0A4V3DAF0_9HYPH</name>